<feature type="transmembrane region" description="Helical" evidence="1">
    <location>
        <begin position="18"/>
        <end position="34"/>
    </location>
</feature>
<proteinExistence type="predicted"/>
<protein>
    <recommendedName>
        <fullName evidence="3">ADP,ATP carrier protein</fullName>
    </recommendedName>
</protein>
<feature type="non-terminal residue" evidence="2">
    <location>
        <position position="199"/>
    </location>
</feature>
<feature type="transmembrane region" description="Helical" evidence="1">
    <location>
        <begin position="54"/>
        <end position="74"/>
    </location>
</feature>
<evidence type="ECO:0000313" key="2">
    <source>
        <dbReference type="EMBL" id="GAG78877.1"/>
    </source>
</evidence>
<accession>X1BCC7</accession>
<name>X1BCC7_9ZZZZ</name>
<evidence type="ECO:0000256" key="1">
    <source>
        <dbReference type="SAM" id="Phobius"/>
    </source>
</evidence>
<feature type="transmembrane region" description="Helical" evidence="1">
    <location>
        <begin position="81"/>
        <end position="100"/>
    </location>
</feature>
<dbReference type="AlphaFoldDB" id="X1BCC7"/>
<evidence type="ECO:0008006" key="3">
    <source>
        <dbReference type="Google" id="ProtNLM"/>
    </source>
</evidence>
<organism evidence="2">
    <name type="scientific">marine sediment metagenome</name>
    <dbReference type="NCBI Taxonomy" id="412755"/>
    <lineage>
        <taxon>unclassified sequences</taxon>
        <taxon>metagenomes</taxon>
        <taxon>ecological metagenomes</taxon>
    </lineage>
</organism>
<dbReference type="InterPro" id="IPR036259">
    <property type="entry name" value="MFS_trans_sf"/>
</dbReference>
<gene>
    <name evidence="2" type="ORF">S01H4_21280</name>
</gene>
<keyword evidence="1" id="KW-0472">Membrane</keyword>
<sequence length="199" mass="22230">MKGLDDLLLIREGERSNVLYFLSFFILISAGMAIGRSTADALFLKRMGIEFLPVMYIIQSVLLSVVSMVYAAFADRIPAESFFRALFSILVLLIFASWLTMSVTTSTFAYPVYYLIYELASELLMVHAAFYMNQNMNTLQAKRLTPLVFAGAQVGTISGGMLLVVTAPVVGIQNMLLVWCSLLLVSLILIMARHRRHGR</sequence>
<feature type="transmembrane region" description="Helical" evidence="1">
    <location>
        <begin position="112"/>
        <end position="132"/>
    </location>
</feature>
<feature type="transmembrane region" description="Helical" evidence="1">
    <location>
        <begin position="171"/>
        <end position="192"/>
    </location>
</feature>
<keyword evidence="1" id="KW-0812">Transmembrane</keyword>
<comment type="caution">
    <text evidence="2">The sequence shown here is derived from an EMBL/GenBank/DDBJ whole genome shotgun (WGS) entry which is preliminary data.</text>
</comment>
<feature type="transmembrane region" description="Helical" evidence="1">
    <location>
        <begin position="144"/>
        <end position="165"/>
    </location>
</feature>
<reference evidence="2" key="1">
    <citation type="journal article" date="2014" name="Front. Microbiol.">
        <title>High frequency of phylogenetically diverse reductive dehalogenase-homologous genes in deep subseafloor sedimentary metagenomes.</title>
        <authorList>
            <person name="Kawai M."/>
            <person name="Futagami T."/>
            <person name="Toyoda A."/>
            <person name="Takaki Y."/>
            <person name="Nishi S."/>
            <person name="Hori S."/>
            <person name="Arai W."/>
            <person name="Tsubouchi T."/>
            <person name="Morono Y."/>
            <person name="Uchiyama I."/>
            <person name="Ito T."/>
            <person name="Fujiyama A."/>
            <person name="Inagaki F."/>
            <person name="Takami H."/>
        </authorList>
    </citation>
    <scope>NUCLEOTIDE SEQUENCE</scope>
    <source>
        <strain evidence="2">Expedition CK06-06</strain>
    </source>
</reference>
<keyword evidence="1" id="KW-1133">Transmembrane helix</keyword>
<dbReference type="EMBL" id="BART01009625">
    <property type="protein sequence ID" value="GAG78877.1"/>
    <property type="molecule type" value="Genomic_DNA"/>
</dbReference>
<dbReference type="SUPFAM" id="SSF103473">
    <property type="entry name" value="MFS general substrate transporter"/>
    <property type="match status" value="1"/>
</dbReference>